<dbReference type="InterPro" id="IPR009072">
    <property type="entry name" value="Histone-fold"/>
</dbReference>
<dbReference type="PROSITE" id="PS50222">
    <property type="entry name" value="EF_HAND_2"/>
    <property type="match status" value="1"/>
</dbReference>
<keyword evidence="1" id="KW-0106">Calcium</keyword>
<dbReference type="SUPFAM" id="SSF47473">
    <property type="entry name" value="EF-hand"/>
    <property type="match status" value="1"/>
</dbReference>
<dbReference type="GO" id="GO:0046982">
    <property type="term" value="F:protein heterodimerization activity"/>
    <property type="evidence" value="ECO:0007669"/>
    <property type="project" value="InterPro"/>
</dbReference>
<keyword evidence="5" id="KW-1185">Reference proteome</keyword>
<dbReference type="InterPro" id="IPR002048">
    <property type="entry name" value="EF_hand_dom"/>
</dbReference>
<organism evidence="4 5">
    <name type="scientific">Pocillopora meandrina</name>
    <dbReference type="NCBI Taxonomy" id="46732"/>
    <lineage>
        <taxon>Eukaryota</taxon>
        <taxon>Metazoa</taxon>
        <taxon>Cnidaria</taxon>
        <taxon>Anthozoa</taxon>
        <taxon>Hexacorallia</taxon>
        <taxon>Scleractinia</taxon>
        <taxon>Astrocoeniina</taxon>
        <taxon>Pocilloporidae</taxon>
        <taxon>Pocillopora</taxon>
    </lineage>
</organism>
<evidence type="ECO:0000313" key="4">
    <source>
        <dbReference type="EMBL" id="CAH3116108.1"/>
    </source>
</evidence>
<dbReference type="InterPro" id="IPR011992">
    <property type="entry name" value="EF-hand-dom_pair"/>
</dbReference>
<dbReference type="GO" id="GO:0005509">
    <property type="term" value="F:calcium ion binding"/>
    <property type="evidence" value="ECO:0007669"/>
    <property type="project" value="InterPro"/>
</dbReference>
<proteinExistence type="predicted"/>
<dbReference type="PROSITE" id="PS00018">
    <property type="entry name" value="EF_HAND_1"/>
    <property type="match status" value="2"/>
</dbReference>
<evidence type="ECO:0000313" key="5">
    <source>
        <dbReference type="Proteomes" id="UP001159428"/>
    </source>
</evidence>
<evidence type="ECO:0000256" key="1">
    <source>
        <dbReference type="ARBA" id="ARBA00022837"/>
    </source>
</evidence>
<dbReference type="Gene3D" id="1.10.20.10">
    <property type="entry name" value="Histone, subunit A"/>
    <property type="match status" value="1"/>
</dbReference>
<evidence type="ECO:0000256" key="2">
    <source>
        <dbReference type="SAM" id="SignalP"/>
    </source>
</evidence>
<reference evidence="4 5" key="1">
    <citation type="submission" date="2022-05" db="EMBL/GenBank/DDBJ databases">
        <authorList>
            <consortium name="Genoscope - CEA"/>
            <person name="William W."/>
        </authorList>
    </citation>
    <scope>NUCLEOTIDE SEQUENCE [LARGE SCALE GENOMIC DNA]</scope>
</reference>
<name>A0AAU9WI01_9CNID</name>
<feature type="signal peptide" evidence="2">
    <location>
        <begin position="1"/>
        <end position="21"/>
    </location>
</feature>
<dbReference type="Gene3D" id="1.10.238.10">
    <property type="entry name" value="EF-hand"/>
    <property type="match status" value="2"/>
</dbReference>
<feature type="domain" description="EF-hand" evidence="3">
    <location>
        <begin position="94"/>
        <end position="129"/>
    </location>
</feature>
<keyword evidence="2" id="KW-0732">Signal</keyword>
<dbReference type="Pfam" id="PF13499">
    <property type="entry name" value="EF-hand_7"/>
    <property type="match status" value="1"/>
</dbReference>
<dbReference type="Proteomes" id="UP001159428">
    <property type="component" value="Unassembled WGS sequence"/>
</dbReference>
<dbReference type="Pfam" id="PF13202">
    <property type="entry name" value="EF-hand_5"/>
    <property type="match status" value="1"/>
</dbReference>
<protein>
    <recommendedName>
        <fullName evidence="3">EF-hand domain-containing protein</fullName>
    </recommendedName>
</protein>
<gene>
    <name evidence="4" type="ORF">PMEA_00006933</name>
</gene>
<dbReference type="EMBL" id="CALNXJ010000015">
    <property type="protein sequence ID" value="CAH3116108.1"/>
    <property type="molecule type" value="Genomic_DNA"/>
</dbReference>
<dbReference type="SUPFAM" id="SSF47113">
    <property type="entry name" value="Histone-fold"/>
    <property type="match status" value="1"/>
</dbReference>
<accession>A0AAU9WI01</accession>
<dbReference type="InterPro" id="IPR018247">
    <property type="entry name" value="EF_Hand_1_Ca_BS"/>
</dbReference>
<evidence type="ECO:0000259" key="3">
    <source>
        <dbReference type="PROSITE" id="PS50222"/>
    </source>
</evidence>
<feature type="chain" id="PRO_5043460088" description="EF-hand domain-containing protein" evidence="2">
    <location>
        <begin position="22"/>
        <end position="264"/>
    </location>
</feature>
<sequence>MAAPIKWMMLFMVVVIGAAEAAPKFNVSPRETKNYEQDESLLEKLDSNGDGFVSESELNKFRIQWNEVKVYDLNNDKKLSEEELDILQAVSKNVKETNYLNHFREADKNHDGYVTAAELKSRFQALGKSYTSQQMINIINSKDQDGDQRFNYKGEKIPWRCAVVDERVHDAHGFAGDTSVGVNLLQRLVDVDSIAFLSLSSPLLLSISNGFSGKGNIKGTKSGSRSSRVGLQFPVGRIHRLLRKGNYAERVVERLCSGVLGCRA</sequence>
<comment type="caution">
    <text evidence="4">The sequence shown here is derived from an EMBL/GenBank/DDBJ whole genome shotgun (WGS) entry which is preliminary data.</text>
</comment>
<dbReference type="AlphaFoldDB" id="A0AAU9WI01"/>